<evidence type="ECO:0000313" key="3">
    <source>
        <dbReference type="Proteomes" id="UP000199656"/>
    </source>
</evidence>
<dbReference type="GO" id="GO:0003677">
    <property type="term" value="F:DNA binding"/>
    <property type="evidence" value="ECO:0007669"/>
    <property type="project" value="UniProtKB-KW"/>
</dbReference>
<dbReference type="InterPro" id="IPR046947">
    <property type="entry name" value="LytR-like"/>
</dbReference>
<dbReference type="GO" id="GO:0000156">
    <property type="term" value="F:phosphorelay response regulator activity"/>
    <property type="evidence" value="ECO:0007669"/>
    <property type="project" value="InterPro"/>
</dbReference>
<dbReference type="OrthoDB" id="2168082at2"/>
<protein>
    <submittedName>
        <fullName evidence="2">LytTr DNA-binding domain-containing protein</fullName>
    </submittedName>
</protein>
<feature type="domain" description="HTH LytTR-type" evidence="1">
    <location>
        <begin position="6"/>
        <end position="105"/>
    </location>
</feature>
<dbReference type="EMBL" id="FNRL01000036">
    <property type="protein sequence ID" value="SEB06891.1"/>
    <property type="molecule type" value="Genomic_DNA"/>
</dbReference>
<dbReference type="RefSeq" id="WP_089765470.1">
    <property type="nucleotide sequence ID" value="NZ_BKAT01000059.1"/>
</dbReference>
<evidence type="ECO:0000313" key="2">
    <source>
        <dbReference type="EMBL" id="SEB06891.1"/>
    </source>
</evidence>
<dbReference type="STRING" id="408074.SAMN05660909_05132"/>
<organism evidence="2 3">
    <name type="scientific">Chitinophaga terrae</name>
    <name type="common">ex Kim and Jung 2007</name>
    <dbReference type="NCBI Taxonomy" id="408074"/>
    <lineage>
        <taxon>Bacteria</taxon>
        <taxon>Pseudomonadati</taxon>
        <taxon>Bacteroidota</taxon>
        <taxon>Chitinophagia</taxon>
        <taxon>Chitinophagales</taxon>
        <taxon>Chitinophagaceae</taxon>
        <taxon>Chitinophaga</taxon>
    </lineage>
</organism>
<evidence type="ECO:0000259" key="1">
    <source>
        <dbReference type="PROSITE" id="PS50930"/>
    </source>
</evidence>
<sequence>MLSKKIIISQQSCIHFVDPEEIIYCKSDNSCTFIHLANGKKLIAVKSLTKIAKEQLCSPMFIRVSQSYLVNKSYVSFINKKTRELVLSNEQSIPYTLTIKELFGLMSANSLSLTD</sequence>
<dbReference type="Proteomes" id="UP000199656">
    <property type="component" value="Unassembled WGS sequence"/>
</dbReference>
<dbReference type="AlphaFoldDB" id="A0A1H4GC72"/>
<dbReference type="PANTHER" id="PTHR37299">
    <property type="entry name" value="TRANSCRIPTIONAL REGULATOR-RELATED"/>
    <property type="match status" value="1"/>
</dbReference>
<dbReference type="Gene3D" id="2.40.50.1020">
    <property type="entry name" value="LytTr DNA-binding domain"/>
    <property type="match status" value="1"/>
</dbReference>
<dbReference type="PROSITE" id="PS50930">
    <property type="entry name" value="HTH_LYTTR"/>
    <property type="match status" value="1"/>
</dbReference>
<keyword evidence="3" id="KW-1185">Reference proteome</keyword>
<dbReference type="Pfam" id="PF04397">
    <property type="entry name" value="LytTR"/>
    <property type="match status" value="1"/>
</dbReference>
<dbReference type="InterPro" id="IPR007492">
    <property type="entry name" value="LytTR_DNA-bd_dom"/>
</dbReference>
<dbReference type="PANTHER" id="PTHR37299:SF1">
    <property type="entry name" value="STAGE 0 SPORULATION PROTEIN A HOMOLOG"/>
    <property type="match status" value="1"/>
</dbReference>
<accession>A0A1H4GC72</accession>
<dbReference type="SMART" id="SM00850">
    <property type="entry name" value="LytTR"/>
    <property type="match status" value="1"/>
</dbReference>
<keyword evidence="2" id="KW-0238">DNA-binding</keyword>
<gene>
    <name evidence="2" type="ORF">SAMN05660909_05132</name>
</gene>
<reference evidence="3" key="1">
    <citation type="submission" date="2016-10" db="EMBL/GenBank/DDBJ databases">
        <authorList>
            <person name="Varghese N."/>
            <person name="Submissions S."/>
        </authorList>
    </citation>
    <scope>NUCLEOTIDE SEQUENCE [LARGE SCALE GENOMIC DNA]</scope>
    <source>
        <strain evidence="3">DSM 23920</strain>
    </source>
</reference>
<name>A0A1H4GC72_9BACT</name>
<proteinExistence type="predicted"/>